<dbReference type="EMBL" id="VSIJ01000005">
    <property type="protein sequence ID" value="TXX67210.1"/>
    <property type="molecule type" value="Genomic_DNA"/>
</dbReference>
<evidence type="ECO:0000313" key="2">
    <source>
        <dbReference type="EMBL" id="TXX67210.1"/>
    </source>
</evidence>
<dbReference type="AlphaFoldDB" id="A0ABD7SSV6"/>
<feature type="chain" id="PRO_5044881284" evidence="1">
    <location>
        <begin position="20"/>
        <end position="164"/>
    </location>
</feature>
<accession>A0ABD7SSV6</accession>
<feature type="signal peptide" evidence="1">
    <location>
        <begin position="1"/>
        <end position="19"/>
    </location>
</feature>
<gene>
    <name evidence="2" type="ORF">FXF03_01165</name>
</gene>
<proteinExistence type="predicted"/>
<comment type="caution">
    <text evidence="2">The sequence shown here is derived from an EMBL/GenBank/DDBJ whole genome shotgun (WGS) entry which is preliminary data.</text>
</comment>
<dbReference type="RefSeq" id="WP_044125736.1">
    <property type="nucleotide sequence ID" value="NZ_JIDO01000002.1"/>
</dbReference>
<protein>
    <submittedName>
        <fullName evidence="2">Uncharacterized protein</fullName>
    </submittedName>
</protein>
<dbReference type="Proteomes" id="UP000323819">
    <property type="component" value="Unassembled WGS sequence"/>
</dbReference>
<organism evidence="2 3">
    <name type="scientific">Vibrio cholerae</name>
    <dbReference type="NCBI Taxonomy" id="666"/>
    <lineage>
        <taxon>Bacteria</taxon>
        <taxon>Pseudomonadati</taxon>
        <taxon>Pseudomonadota</taxon>
        <taxon>Gammaproteobacteria</taxon>
        <taxon>Vibrionales</taxon>
        <taxon>Vibrionaceae</taxon>
        <taxon>Vibrio</taxon>
    </lineage>
</organism>
<name>A0ABD7SSV6_VIBCL</name>
<evidence type="ECO:0000313" key="3">
    <source>
        <dbReference type="Proteomes" id="UP000323819"/>
    </source>
</evidence>
<evidence type="ECO:0000256" key="1">
    <source>
        <dbReference type="SAM" id="SignalP"/>
    </source>
</evidence>
<keyword evidence="1" id="KW-0732">Signal</keyword>
<sequence>MKHIVSTCSLILLASTVSAEVSQQYTEISFIKGLEIQQTLAGGHNIQTDKDTIKAAAVIRKRDFQVSADFQAELYDYVNLSNEACVQYVKFAHEIYGFNGIKPVEKVGSRAKFNATELLGTEFLIDEFCAPISDKQGEIYPMGFAGLINVTENENAKWQFPVFE</sequence>
<reference evidence="2 3" key="1">
    <citation type="submission" date="2019-06" db="EMBL/GenBank/DDBJ databases">
        <title>Vibrio cholerae phylogeny based on whole-genome sequencing reveals genetic diversity and population strucutre.</title>
        <authorList>
            <person name="Zhiqiu Y."/>
            <person name="Bin L."/>
            <person name="Lingyan J."/>
        </authorList>
    </citation>
    <scope>NUCLEOTIDE SEQUENCE [LARGE SCALE GENOMIC DNA]</scope>
    <source>
        <strain evidence="2 3">N2814</strain>
    </source>
</reference>